<organism evidence="1">
    <name type="scientific">marine sediment metagenome</name>
    <dbReference type="NCBI Taxonomy" id="412755"/>
    <lineage>
        <taxon>unclassified sequences</taxon>
        <taxon>metagenomes</taxon>
        <taxon>ecological metagenomes</taxon>
    </lineage>
</organism>
<sequence>MISHRELNVGDDLKIVKSLSRTLIVVLNGSVPTTYTYTGVDSIVKILGKEV</sequence>
<gene>
    <name evidence="1" type="ORF">S01H1_50550</name>
</gene>
<comment type="caution">
    <text evidence="1">The sequence shown here is derived from an EMBL/GenBank/DDBJ whole genome shotgun (WGS) entry which is preliminary data.</text>
</comment>
<proteinExistence type="predicted"/>
<evidence type="ECO:0000313" key="1">
    <source>
        <dbReference type="EMBL" id="GAG16153.1"/>
    </source>
</evidence>
<name>X0VUM5_9ZZZZ</name>
<reference evidence="1" key="1">
    <citation type="journal article" date="2014" name="Front. Microbiol.">
        <title>High frequency of phylogenetically diverse reductive dehalogenase-homologous genes in deep subseafloor sedimentary metagenomes.</title>
        <authorList>
            <person name="Kawai M."/>
            <person name="Futagami T."/>
            <person name="Toyoda A."/>
            <person name="Takaki Y."/>
            <person name="Nishi S."/>
            <person name="Hori S."/>
            <person name="Arai W."/>
            <person name="Tsubouchi T."/>
            <person name="Morono Y."/>
            <person name="Uchiyama I."/>
            <person name="Ito T."/>
            <person name="Fujiyama A."/>
            <person name="Inagaki F."/>
            <person name="Takami H."/>
        </authorList>
    </citation>
    <scope>NUCLEOTIDE SEQUENCE</scope>
    <source>
        <strain evidence="1">Expedition CK06-06</strain>
    </source>
</reference>
<feature type="non-terminal residue" evidence="1">
    <location>
        <position position="51"/>
    </location>
</feature>
<accession>X0VUM5</accession>
<dbReference type="EMBL" id="BARS01032572">
    <property type="protein sequence ID" value="GAG16153.1"/>
    <property type="molecule type" value="Genomic_DNA"/>
</dbReference>
<dbReference type="AlphaFoldDB" id="X0VUM5"/>
<protein>
    <submittedName>
        <fullName evidence="1">Uncharacterized protein</fullName>
    </submittedName>
</protein>